<dbReference type="InterPro" id="IPR013094">
    <property type="entry name" value="AB_hydrolase_3"/>
</dbReference>
<evidence type="ECO:0000313" key="3">
    <source>
        <dbReference type="EMBL" id="MDN4471729.1"/>
    </source>
</evidence>
<protein>
    <submittedName>
        <fullName evidence="3">Alpha/beta hydrolase fold domain-containing protein</fullName>
    </submittedName>
</protein>
<dbReference type="InterPro" id="IPR050300">
    <property type="entry name" value="GDXG_lipolytic_enzyme"/>
</dbReference>
<dbReference type="Pfam" id="PF07859">
    <property type="entry name" value="Abhydrolase_3"/>
    <property type="match status" value="1"/>
</dbReference>
<sequence>MPRTLTRLDVEVPGTEAPVKARLYRTSATRERALVWVHGGAFAYGDIDMPEADAVAGWLAERGCAVLSVDYRLAAPYGDDAVPGIEGHPFPAAHHDVVAAFDWMVSHAADLGTTGDSVLLGGASAGANLSAGAAVALRDRGEATPAGLLLAYPIVHAAVPDPSPAVAQALATLPADMRFSADVIRGMNLNYVGGDEAILRDPRAFAGEGDVAGLPPTIIVDSEADDLRPSGERFAAQLEAAGVGSTHHVEPGTTHGHLNRPEEPAFALTLTRFLEWSASR</sequence>
<dbReference type="InterPro" id="IPR029058">
    <property type="entry name" value="AB_hydrolase_fold"/>
</dbReference>
<organism evidence="3 4">
    <name type="scientific">Demequina zhanjiangensis</name>
    <dbReference type="NCBI Taxonomy" id="3051659"/>
    <lineage>
        <taxon>Bacteria</taxon>
        <taxon>Bacillati</taxon>
        <taxon>Actinomycetota</taxon>
        <taxon>Actinomycetes</taxon>
        <taxon>Micrococcales</taxon>
        <taxon>Demequinaceae</taxon>
        <taxon>Demequina</taxon>
    </lineage>
</organism>
<evidence type="ECO:0000256" key="1">
    <source>
        <dbReference type="ARBA" id="ARBA00022801"/>
    </source>
</evidence>
<proteinExistence type="predicted"/>
<dbReference type="Gene3D" id="3.40.50.1820">
    <property type="entry name" value="alpha/beta hydrolase"/>
    <property type="match status" value="1"/>
</dbReference>
<keyword evidence="1 3" id="KW-0378">Hydrolase</keyword>
<evidence type="ECO:0000313" key="4">
    <source>
        <dbReference type="Proteomes" id="UP001172738"/>
    </source>
</evidence>
<dbReference type="EMBL" id="JAUHPV010000001">
    <property type="protein sequence ID" value="MDN4471729.1"/>
    <property type="molecule type" value="Genomic_DNA"/>
</dbReference>
<dbReference type="GO" id="GO:0016787">
    <property type="term" value="F:hydrolase activity"/>
    <property type="evidence" value="ECO:0007669"/>
    <property type="project" value="UniProtKB-KW"/>
</dbReference>
<dbReference type="PANTHER" id="PTHR48081:SF8">
    <property type="entry name" value="ALPHA_BETA HYDROLASE FOLD-3 DOMAIN-CONTAINING PROTEIN-RELATED"/>
    <property type="match status" value="1"/>
</dbReference>
<evidence type="ECO:0000259" key="2">
    <source>
        <dbReference type="Pfam" id="PF07859"/>
    </source>
</evidence>
<gene>
    <name evidence="3" type="ORF">QQX04_01835</name>
</gene>
<reference evidence="3" key="1">
    <citation type="submission" date="2023-06" db="EMBL/GenBank/DDBJ databases">
        <title>SYSU T00b26.</title>
        <authorList>
            <person name="Gao L."/>
            <person name="Fang B.-Z."/>
            <person name="Li W.-J."/>
        </authorList>
    </citation>
    <scope>NUCLEOTIDE SEQUENCE</scope>
    <source>
        <strain evidence="3">SYSU T00b26</strain>
    </source>
</reference>
<dbReference type="SUPFAM" id="SSF53474">
    <property type="entry name" value="alpha/beta-Hydrolases"/>
    <property type="match status" value="1"/>
</dbReference>
<comment type="caution">
    <text evidence="3">The sequence shown here is derived from an EMBL/GenBank/DDBJ whole genome shotgun (WGS) entry which is preliminary data.</text>
</comment>
<dbReference type="RefSeq" id="WP_301125633.1">
    <property type="nucleotide sequence ID" value="NZ_JAUHPV010000001.1"/>
</dbReference>
<dbReference type="Proteomes" id="UP001172738">
    <property type="component" value="Unassembled WGS sequence"/>
</dbReference>
<feature type="domain" description="Alpha/beta hydrolase fold-3" evidence="2">
    <location>
        <begin position="34"/>
        <end position="257"/>
    </location>
</feature>
<name>A0ABT8FYE8_9MICO</name>
<keyword evidence="4" id="KW-1185">Reference proteome</keyword>
<accession>A0ABT8FYE8</accession>
<dbReference type="PANTHER" id="PTHR48081">
    <property type="entry name" value="AB HYDROLASE SUPERFAMILY PROTEIN C4A8.06C"/>
    <property type="match status" value="1"/>
</dbReference>